<evidence type="ECO:0000256" key="2">
    <source>
        <dbReference type="SAM" id="Phobius"/>
    </source>
</evidence>
<feature type="transmembrane region" description="Helical" evidence="2">
    <location>
        <begin position="57"/>
        <end position="83"/>
    </location>
</feature>
<dbReference type="OrthoDB" id="2017695at2759"/>
<evidence type="ECO:0000256" key="1">
    <source>
        <dbReference type="SAM" id="Coils"/>
    </source>
</evidence>
<accession>A0A6A4MV18</accession>
<dbReference type="AlphaFoldDB" id="A0A6A4MV18"/>
<dbReference type="Gene3D" id="1.10.287.1490">
    <property type="match status" value="1"/>
</dbReference>
<proteinExistence type="predicted"/>
<name>A0A6A4MV18_LUPAL</name>
<keyword evidence="2" id="KW-0472">Membrane</keyword>
<comment type="caution">
    <text evidence="3">The sequence shown here is derived from an EMBL/GenBank/DDBJ whole genome shotgun (WGS) entry which is preliminary data.</text>
</comment>
<sequence>MIHSKKLVNACICFLNNFYISIIPIKKYKHKNKKGTCISEFFIYSAKVIYFHWRQRYFAAISMASPKLFILIALFVALIFSIVNAESGVDILIEEQGGASQHHNHDSSTLKIQLDQLNSKIHTLETHISVKSQEVKKKDEVIAEKENIIRDRSSNIESLQSEIASLRKKGSLVIEEEFGKTHARAGELQNQVEKLERELEKQKKEKVIWETRVAEAEKKVHGLKSKLEDLQKINEEQKAKIRKLERALKTAEEEMVKAKFEATSKVKELTKVHGAWLPPWLAVHCIHSKSFVERHWTKHGKPALEVATQKVLEKKAQAGKWAEPHVETITTKWIPAVKEQWYVVKTNAESHVQLLTTKTVEAYEASKSAIAPHLSSAKEVIDPYYREAKRFSKPYIDQVATAAKPHVDNVQVVLKPYTKKVVHAYGTFLESATTYHRQVQATVEETLNKHELTRPLATKELEWFAASALLALPIILLARVFSAIFCTKAKKPVKSRNTHSRRKAKRVHPEK</sequence>
<organism evidence="3 4">
    <name type="scientific">Lupinus albus</name>
    <name type="common">White lupine</name>
    <name type="synonym">Lupinus termis</name>
    <dbReference type="NCBI Taxonomy" id="3870"/>
    <lineage>
        <taxon>Eukaryota</taxon>
        <taxon>Viridiplantae</taxon>
        <taxon>Streptophyta</taxon>
        <taxon>Embryophyta</taxon>
        <taxon>Tracheophyta</taxon>
        <taxon>Spermatophyta</taxon>
        <taxon>Magnoliopsida</taxon>
        <taxon>eudicotyledons</taxon>
        <taxon>Gunneridae</taxon>
        <taxon>Pentapetalae</taxon>
        <taxon>rosids</taxon>
        <taxon>fabids</taxon>
        <taxon>Fabales</taxon>
        <taxon>Fabaceae</taxon>
        <taxon>Papilionoideae</taxon>
        <taxon>50 kb inversion clade</taxon>
        <taxon>genistoids sensu lato</taxon>
        <taxon>core genistoids</taxon>
        <taxon>Genisteae</taxon>
        <taxon>Lupinus</taxon>
    </lineage>
</organism>
<feature type="coiled-coil region" evidence="1">
    <location>
        <begin position="142"/>
        <end position="261"/>
    </location>
</feature>
<evidence type="ECO:0000313" key="4">
    <source>
        <dbReference type="Proteomes" id="UP000447434"/>
    </source>
</evidence>
<dbReference type="Proteomes" id="UP000447434">
    <property type="component" value="Chromosome 23"/>
</dbReference>
<evidence type="ECO:0000313" key="3">
    <source>
        <dbReference type="EMBL" id="KAE9587026.1"/>
    </source>
</evidence>
<feature type="transmembrane region" description="Helical" evidence="2">
    <location>
        <begin position="463"/>
        <end position="486"/>
    </location>
</feature>
<dbReference type="SUPFAM" id="SSF57997">
    <property type="entry name" value="Tropomyosin"/>
    <property type="match status" value="1"/>
</dbReference>
<dbReference type="PANTHER" id="PTHR34360">
    <property type="entry name" value="OS08G0519400 PROTEIN"/>
    <property type="match status" value="1"/>
</dbReference>
<keyword evidence="1" id="KW-0175">Coiled coil</keyword>
<dbReference type="PANTHER" id="PTHR34360:SF1">
    <property type="entry name" value="OS08G0519400 PROTEIN"/>
    <property type="match status" value="1"/>
</dbReference>
<dbReference type="SUPFAM" id="SSF58113">
    <property type="entry name" value="Apolipoprotein A-I"/>
    <property type="match status" value="1"/>
</dbReference>
<keyword evidence="2" id="KW-0812">Transmembrane</keyword>
<protein>
    <submittedName>
        <fullName evidence="3">Uncharacterized protein</fullName>
    </submittedName>
</protein>
<reference evidence="4" key="1">
    <citation type="journal article" date="2020" name="Nat. Commun.">
        <title>Genome sequence of the cluster root forming white lupin.</title>
        <authorList>
            <person name="Hufnagel B."/>
            <person name="Marques A."/>
            <person name="Soriano A."/>
            <person name="Marques L."/>
            <person name="Divol F."/>
            <person name="Doumas P."/>
            <person name="Sallet E."/>
            <person name="Mancinotti D."/>
            <person name="Carrere S."/>
            <person name="Marande W."/>
            <person name="Arribat S."/>
            <person name="Keller J."/>
            <person name="Huneau C."/>
            <person name="Blein T."/>
            <person name="Aime D."/>
            <person name="Laguerre M."/>
            <person name="Taylor J."/>
            <person name="Schubert V."/>
            <person name="Nelson M."/>
            <person name="Geu-Flores F."/>
            <person name="Crespi M."/>
            <person name="Gallardo-Guerrero K."/>
            <person name="Delaux P.-M."/>
            <person name="Salse J."/>
            <person name="Berges H."/>
            <person name="Guyot R."/>
            <person name="Gouzy J."/>
            <person name="Peret B."/>
        </authorList>
    </citation>
    <scope>NUCLEOTIDE SEQUENCE [LARGE SCALE GENOMIC DNA]</scope>
    <source>
        <strain evidence="4">cv. Amiga</strain>
    </source>
</reference>
<keyword evidence="2" id="KW-1133">Transmembrane helix</keyword>
<keyword evidence="4" id="KW-1185">Reference proteome</keyword>
<dbReference type="EMBL" id="WOCE01000023">
    <property type="protein sequence ID" value="KAE9587026.1"/>
    <property type="molecule type" value="Genomic_DNA"/>
</dbReference>
<gene>
    <name evidence="3" type="ORF">Lalb_Chr23g0269331</name>
</gene>